<sequence>MSSLKKRGRPKKNAEKQQQHQPPLKKIKIDEKAVITILKPVNIIKESKSTVKKDARKKAPQISTRSGRKIKKPCFLSSMENDFGDGSGDEKDNNGEKQLEHDSTTTTAETGPSDIESENGKNYYDSAAALLPEFMDSVTIDDDGKDFDELVFDGKEVEFSNEIVSKYILACQAKTPKCDVHFALMHFAANNYSLIKALEKFDQKFQGSVEVWTTDELNTFMRIMNNSKSYKDMHKISKNIPNKSTANIVNAYYALKKNICSFGRVFTICPQIIETHKPALGYFYVESIKCENCVKHLWKNPPSNYTTNMLCSMCKLYDIFYGRLRPNALSTTSQIFDTSRMAHDKCLFKPSTDDFGDEKFIPDWNVLKMNVYKIKSTQMKALIDSVKYLNPDQKTKDMISATENMNENYTYIFFSKNPLSNLLLQFYPQNGISLFECLNFIDPPIANIPKKRVSLKLCADSDDDEYGSPPILVDEREWNVNDVPEKVIDVFYFGYFDETNEFHNGHGLEFHHAYMEKLQNFTDSPYFSSVKTVNDKSFECDSVKDLADKELIERYGNISFSTFSQNFIDSRKKFKATAESLNVPIEYLEAYVRQNYYNLKKYFAQFDRMIKPRTRRAKGRNRATAASATTTIDEREKRPNYFSFKETPKKRNNHFLAL</sequence>
<dbReference type="WBParaSite" id="ES5_v2.g740.t1">
    <property type="protein sequence ID" value="ES5_v2.g740.t1"/>
    <property type="gene ID" value="ES5_v2.g740"/>
</dbReference>
<accession>A0AC34GS35</accession>
<evidence type="ECO:0000313" key="1">
    <source>
        <dbReference type="Proteomes" id="UP000887579"/>
    </source>
</evidence>
<proteinExistence type="predicted"/>
<evidence type="ECO:0000313" key="2">
    <source>
        <dbReference type="WBParaSite" id="ES5_v2.g740.t1"/>
    </source>
</evidence>
<dbReference type="Proteomes" id="UP000887579">
    <property type="component" value="Unplaced"/>
</dbReference>
<organism evidence="1 2">
    <name type="scientific">Panagrolaimus sp. ES5</name>
    <dbReference type="NCBI Taxonomy" id="591445"/>
    <lineage>
        <taxon>Eukaryota</taxon>
        <taxon>Metazoa</taxon>
        <taxon>Ecdysozoa</taxon>
        <taxon>Nematoda</taxon>
        <taxon>Chromadorea</taxon>
        <taxon>Rhabditida</taxon>
        <taxon>Tylenchina</taxon>
        <taxon>Panagrolaimomorpha</taxon>
        <taxon>Panagrolaimoidea</taxon>
        <taxon>Panagrolaimidae</taxon>
        <taxon>Panagrolaimus</taxon>
    </lineage>
</organism>
<name>A0AC34GS35_9BILA</name>
<reference evidence="2" key="1">
    <citation type="submission" date="2022-11" db="UniProtKB">
        <authorList>
            <consortium name="WormBaseParasite"/>
        </authorList>
    </citation>
    <scope>IDENTIFICATION</scope>
</reference>
<protein>
    <submittedName>
        <fullName evidence="2">ELM2 domain-containing protein</fullName>
    </submittedName>
</protein>